<comment type="caution">
    <text evidence="2">The sequence shown here is derived from an EMBL/GenBank/DDBJ whole genome shotgun (WGS) entry which is preliminary data.</text>
</comment>
<dbReference type="EMBL" id="QORL01000006">
    <property type="protein sequence ID" value="TFF79226.1"/>
    <property type="molecule type" value="Genomic_DNA"/>
</dbReference>
<reference evidence="2 4" key="1">
    <citation type="submission" date="2018-06" db="EMBL/GenBank/DDBJ databases">
        <title>Occurrence of a novel blaKPC-2- and qnrS2- harbouring IncP6 plasmid from Aeromonas taiwanensis isolates recovered from the river sediments.</title>
        <authorList>
            <person name="Zheng B."/>
            <person name="Yu X."/>
            <person name="Xiao Y."/>
        </authorList>
    </citation>
    <scope>NUCLEOTIDE SEQUENCE [LARGE SCALE GENOMIC DNA]</scope>
    <source>
        <strain evidence="1 3">1713</strain>
        <strain evidence="2 4">198</strain>
    </source>
</reference>
<dbReference type="AlphaFoldDB" id="A0A5F0KDZ4"/>
<evidence type="ECO:0000313" key="3">
    <source>
        <dbReference type="Proteomes" id="UP000297720"/>
    </source>
</evidence>
<evidence type="ECO:0000313" key="4">
    <source>
        <dbReference type="Proteomes" id="UP000297914"/>
    </source>
</evidence>
<gene>
    <name evidence="1" type="ORF">DRM93_04775</name>
    <name evidence="2" type="ORF">DRM94_04775</name>
</gene>
<evidence type="ECO:0000313" key="1">
    <source>
        <dbReference type="EMBL" id="TFF79226.1"/>
    </source>
</evidence>
<accession>A0A5F0KDZ4</accession>
<dbReference type="EMBL" id="QORK01000006">
    <property type="protein sequence ID" value="TFF82801.1"/>
    <property type="molecule type" value="Genomic_DNA"/>
</dbReference>
<proteinExistence type="predicted"/>
<sequence length="63" mass="6749">MLQVVTARKTGQNGRITPCSGGGAVCYTARLTPLVLAWRHLLDFEGSILSARCKRGLGCANRC</sequence>
<organism evidence="2 4">
    <name type="scientific">Aeromonas taiwanensis</name>
    <dbReference type="NCBI Taxonomy" id="633417"/>
    <lineage>
        <taxon>Bacteria</taxon>
        <taxon>Pseudomonadati</taxon>
        <taxon>Pseudomonadota</taxon>
        <taxon>Gammaproteobacteria</taxon>
        <taxon>Aeromonadales</taxon>
        <taxon>Aeromonadaceae</taxon>
        <taxon>Aeromonas</taxon>
    </lineage>
</organism>
<keyword evidence="3" id="KW-1185">Reference proteome</keyword>
<dbReference type="Proteomes" id="UP000297720">
    <property type="component" value="Unassembled WGS sequence"/>
</dbReference>
<dbReference type="Proteomes" id="UP000297914">
    <property type="component" value="Unassembled WGS sequence"/>
</dbReference>
<protein>
    <submittedName>
        <fullName evidence="2">Uncharacterized protein</fullName>
    </submittedName>
</protein>
<name>A0A5F0KDZ4_9GAMM</name>
<evidence type="ECO:0000313" key="2">
    <source>
        <dbReference type="EMBL" id="TFF82801.1"/>
    </source>
</evidence>